<proteinExistence type="predicted"/>
<dbReference type="eggNOG" id="KOG4172">
    <property type="taxonomic scope" value="Eukaryota"/>
</dbReference>
<dbReference type="PROSITE" id="PS50089">
    <property type="entry name" value="ZF_RING_2"/>
    <property type="match status" value="1"/>
</dbReference>
<keyword evidence="2" id="KW-0175">Coiled coil</keyword>
<dbReference type="SUPFAM" id="SSF57850">
    <property type="entry name" value="RING/U-box"/>
    <property type="match status" value="1"/>
</dbReference>
<evidence type="ECO:0000256" key="3">
    <source>
        <dbReference type="SAM" id="MobiDB-lite"/>
    </source>
</evidence>
<evidence type="ECO:0000256" key="2">
    <source>
        <dbReference type="SAM" id="Coils"/>
    </source>
</evidence>
<feature type="compositionally biased region" description="Polar residues" evidence="3">
    <location>
        <begin position="200"/>
        <end position="221"/>
    </location>
</feature>
<gene>
    <name evidence="5" type="ORF">MIMGU_mgv1a003009mg</name>
</gene>
<dbReference type="GO" id="GO:0008270">
    <property type="term" value="F:zinc ion binding"/>
    <property type="evidence" value="ECO:0007669"/>
    <property type="project" value="UniProtKB-KW"/>
</dbReference>
<accession>A0A022RB09</accession>
<dbReference type="STRING" id="4155.A0A022RB09"/>
<feature type="region of interest" description="Disordered" evidence="3">
    <location>
        <begin position="197"/>
        <end position="226"/>
    </location>
</feature>
<dbReference type="AlphaFoldDB" id="A0A022RB09"/>
<dbReference type="EMBL" id="KI630592">
    <property type="protein sequence ID" value="EYU36120.1"/>
    <property type="molecule type" value="Genomic_DNA"/>
</dbReference>
<feature type="coiled-coil region" evidence="2">
    <location>
        <begin position="490"/>
        <end position="517"/>
    </location>
</feature>
<dbReference type="Proteomes" id="UP000030748">
    <property type="component" value="Unassembled WGS sequence"/>
</dbReference>
<keyword evidence="1" id="KW-0862">Zinc</keyword>
<evidence type="ECO:0000313" key="6">
    <source>
        <dbReference type="Proteomes" id="UP000030748"/>
    </source>
</evidence>
<keyword evidence="1" id="KW-0863">Zinc-finger</keyword>
<dbReference type="PANTHER" id="PTHR46519:SF3">
    <property type="entry name" value="RING_U-BOX SUPERFAMILY PROTEIN"/>
    <property type="match status" value="1"/>
</dbReference>
<dbReference type="Pfam" id="PF13920">
    <property type="entry name" value="zf-C3HC4_3"/>
    <property type="match status" value="1"/>
</dbReference>
<dbReference type="InterPro" id="IPR001841">
    <property type="entry name" value="Znf_RING"/>
</dbReference>
<evidence type="ECO:0000259" key="4">
    <source>
        <dbReference type="PROSITE" id="PS50089"/>
    </source>
</evidence>
<reference evidence="5 6" key="1">
    <citation type="journal article" date="2013" name="Proc. Natl. Acad. Sci. U.S.A.">
        <title>Fine-scale variation in meiotic recombination in Mimulus inferred from population shotgun sequencing.</title>
        <authorList>
            <person name="Hellsten U."/>
            <person name="Wright K.M."/>
            <person name="Jenkins J."/>
            <person name="Shu S."/>
            <person name="Yuan Y."/>
            <person name="Wessler S.R."/>
            <person name="Schmutz J."/>
            <person name="Willis J.H."/>
            <person name="Rokhsar D.S."/>
        </authorList>
    </citation>
    <scope>NUCLEOTIDE SEQUENCE [LARGE SCALE GENOMIC DNA]</scope>
    <source>
        <strain evidence="6">cv. DUN x IM62</strain>
    </source>
</reference>
<name>A0A022RB09_ERYGU</name>
<dbReference type="InterPro" id="IPR013083">
    <property type="entry name" value="Znf_RING/FYVE/PHD"/>
</dbReference>
<feature type="domain" description="RING-type" evidence="4">
    <location>
        <begin position="564"/>
        <end position="603"/>
    </location>
</feature>
<dbReference type="Gene3D" id="3.30.40.10">
    <property type="entry name" value="Zinc/RING finger domain, C3HC4 (zinc finger)"/>
    <property type="match status" value="1"/>
</dbReference>
<evidence type="ECO:0000313" key="5">
    <source>
        <dbReference type="EMBL" id="EYU36120.1"/>
    </source>
</evidence>
<keyword evidence="1" id="KW-0479">Metal-binding</keyword>
<feature type="compositionally biased region" description="Acidic residues" evidence="3">
    <location>
        <begin position="266"/>
        <end position="278"/>
    </location>
</feature>
<evidence type="ECO:0000256" key="1">
    <source>
        <dbReference type="PROSITE-ProRule" id="PRU00175"/>
    </source>
</evidence>
<dbReference type="PANTHER" id="PTHR46519">
    <property type="entry name" value="RING/U-BOX SUPERFAMILY PROTEIN"/>
    <property type="match status" value="1"/>
</dbReference>
<feature type="compositionally biased region" description="Basic and acidic residues" evidence="3">
    <location>
        <begin position="282"/>
        <end position="291"/>
    </location>
</feature>
<dbReference type="CDD" id="cd16647">
    <property type="entry name" value="mRING-HC-C3HC5_NEU1"/>
    <property type="match status" value="1"/>
</dbReference>
<sequence>MAVAGLNNAPAFSGPSFLQMWKDLEGEHMANQYRSRDDVISQYSYENEDNNSIVSEHSSDVGGEVEGEKVRRTSREWMKSSGPHANSELNVKREWLGENECERVRIIREWVQMTTTTTTQQRNNNCGSQIEQVRDGLVITNQETGLRRPIRRICGRQTLLDLLVRAQSERKTELLALSEKRPVSDFAHRNRIQVEGFQSKLDSSTPTSTNSTEFDFSTSDGDNGESESIICREDEVSEMYTAALDSGRSGAHESTNTQELEVQVTEAEDPASDNDNISEQDLSVREDTVSETESIHNHVTITNDSLLVLVTDSPEEFNDEIYIREEDDRIIEEQYNTEEELNEDWPSNVLQEAIDSWLDMPSADVGRFDNTLYFPDDDNIRTIELREIFSRRRVSSLLQSGFRESLNQVLQSHAERLGHVNGDNWEITDNASSFPNLIEENRHRINRDQSNNVAERNLFNPSSTHFEEFGSAIWTPRISNQQFETDWEVINELRVDMARLQQRMDDMQSMLEACMDMQVELQRSVRQEVSAALNRPIFAQDNASEENRVRDESSQWDHVRKGVCCLCQDSKIDSLLYRCGHMCTCSKCAEKLVERMGNCPMCHAPAVEAVRAYFIH</sequence>
<feature type="region of interest" description="Disordered" evidence="3">
    <location>
        <begin position="244"/>
        <end position="291"/>
    </location>
</feature>
<keyword evidence="6" id="KW-1185">Reference proteome</keyword>
<protein>
    <recommendedName>
        <fullName evidence="4">RING-type domain-containing protein</fullName>
    </recommendedName>
</protein>
<organism evidence="5 6">
    <name type="scientific">Erythranthe guttata</name>
    <name type="common">Yellow monkey flower</name>
    <name type="synonym">Mimulus guttatus</name>
    <dbReference type="NCBI Taxonomy" id="4155"/>
    <lineage>
        <taxon>Eukaryota</taxon>
        <taxon>Viridiplantae</taxon>
        <taxon>Streptophyta</taxon>
        <taxon>Embryophyta</taxon>
        <taxon>Tracheophyta</taxon>
        <taxon>Spermatophyta</taxon>
        <taxon>Magnoliopsida</taxon>
        <taxon>eudicotyledons</taxon>
        <taxon>Gunneridae</taxon>
        <taxon>Pentapetalae</taxon>
        <taxon>asterids</taxon>
        <taxon>lamiids</taxon>
        <taxon>Lamiales</taxon>
        <taxon>Phrymaceae</taxon>
        <taxon>Erythranthe</taxon>
    </lineage>
</organism>